<feature type="domain" description="Ubiquitin-like protease family profile" evidence="6">
    <location>
        <begin position="1048"/>
        <end position="1425"/>
    </location>
</feature>
<dbReference type="Pfam" id="PF02902">
    <property type="entry name" value="Peptidase_C48"/>
    <property type="match status" value="1"/>
</dbReference>
<dbReference type="KEGG" id="pcot:PCOAH_00002090"/>
<comment type="similarity">
    <text evidence="1">Belongs to the peptidase C48 family.</text>
</comment>
<dbReference type="SUPFAM" id="SSF54001">
    <property type="entry name" value="Cysteine proteinases"/>
    <property type="match status" value="1"/>
</dbReference>
<feature type="region of interest" description="Disordered" evidence="5">
    <location>
        <begin position="812"/>
        <end position="850"/>
    </location>
</feature>
<evidence type="ECO:0000256" key="3">
    <source>
        <dbReference type="ARBA" id="ARBA00022801"/>
    </source>
</evidence>
<feature type="region of interest" description="Disordered" evidence="5">
    <location>
        <begin position="734"/>
        <end position="753"/>
    </location>
</feature>
<dbReference type="GO" id="GO:0016926">
    <property type="term" value="P:protein desumoylation"/>
    <property type="evidence" value="ECO:0007669"/>
    <property type="project" value="UniProtKB-ARBA"/>
</dbReference>
<dbReference type="RefSeq" id="XP_019912575.1">
    <property type="nucleotide sequence ID" value="XM_020057026.1"/>
</dbReference>
<feature type="compositionally biased region" description="Polar residues" evidence="5">
    <location>
        <begin position="551"/>
        <end position="577"/>
    </location>
</feature>
<evidence type="ECO:0000313" key="7">
    <source>
        <dbReference type="EMBL" id="ANQ05880.1"/>
    </source>
</evidence>
<keyword evidence="2" id="KW-0645">Protease</keyword>
<name>A0A1B1DSX5_9APIC</name>
<feature type="compositionally biased region" description="Polar residues" evidence="5">
    <location>
        <begin position="1286"/>
        <end position="1302"/>
    </location>
</feature>
<keyword evidence="3" id="KW-0378">Hydrolase</keyword>
<reference evidence="8" key="1">
    <citation type="submission" date="2016-06" db="EMBL/GenBank/DDBJ databases">
        <title>First high quality genome sequence of Plasmodium coatneyi using continuous long reads from single molecule, real-time sequencing.</title>
        <authorList>
            <person name="Chien J.-T."/>
            <person name="Pakala S.B."/>
            <person name="Geraldo J.A."/>
            <person name="Lapp S.A."/>
            <person name="Barnwell J.W."/>
            <person name="Kissinger J.C."/>
            <person name="Galinski M.R."/>
            <person name="Humphrey J.C."/>
        </authorList>
    </citation>
    <scope>NUCLEOTIDE SEQUENCE [LARGE SCALE GENOMIC DNA]</scope>
    <source>
        <strain evidence="8">Hackeri</strain>
    </source>
</reference>
<feature type="region of interest" description="Disordered" evidence="5">
    <location>
        <begin position="529"/>
        <end position="579"/>
    </location>
</feature>
<protein>
    <recommendedName>
        <fullName evidence="6">Ubiquitin-like protease family profile domain-containing protein</fullName>
    </recommendedName>
</protein>
<evidence type="ECO:0000259" key="6">
    <source>
        <dbReference type="PROSITE" id="PS50600"/>
    </source>
</evidence>
<evidence type="ECO:0000256" key="4">
    <source>
        <dbReference type="ARBA" id="ARBA00022807"/>
    </source>
</evidence>
<evidence type="ECO:0000256" key="1">
    <source>
        <dbReference type="ARBA" id="ARBA00005234"/>
    </source>
</evidence>
<feature type="compositionally biased region" description="Basic and acidic residues" evidence="5">
    <location>
        <begin position="12"/>
        <end position="50"/>
    </location>
</feature>
<feature type="compositionally biased region" description="Basic and acidic residues" evidence="5">
    <location>
        <begin position="935"/>
        <end position="946"/>
    </location>
</feature>
<feature type="region of interest" description="Disordered" evidence="5">
    <location>
        <begin position="1248"/>
        <end position="1310"/>
    </location>
</feature>
<proteinExistence type="inferred from homology"/>
<feature type="region of interest" description="Disordered" evidence="5">
    <location>
        <begin position="924"/>
        <end position="955"/>
    </location>
</feature>
<evidence type="ECO:0000313" key="8">
    <source>
        <dbReference type="Proteomes" id="UP000092716"/>
    </source>
</evidence>
<accession>A0A1B1DSX5</accession>
<dbReference type="PANTHER" id="PTHR46915:SF2">
    <property type="entry name" value="UBIQUITIN-LIKE PROTEASE 4"/>
    <property type="match status" value="1"/>
</dbReference>
<feature type="compositionally biased region" description="Basic and acidic residues" evidence="5">
    <location>
        <begin position="532"/>
        <end position="549"/>
    </location>
</feature>
<dbReference type="GO" id="GO:0008234">
    <property type="term" value="F:cysteine-type peptidase activity"/>
    <property type="evidence" value="ECO:0007669"/>
    <property type="project" value="UniProtKB-KW"/>
</dbReference>
<dbReference type="OrthoDB" id="442460at2759"/>
<dbReference type="PROSITE" id="PS50600">
    <property type="entry name" value="ULP_PROTEASE"/>
    <property type="match status" value="1"/>
</dbReference>
<feature type="compositionally biased region" description="Polar residues" evidence="5">
    <location>
        <begin position="1259"/>
        <end position="1268"/>
    </location>
</feature>
<feature type="compositionally biased region" description="Basic and acidic residues" evidence="5">
    <location>
        <begin position="1269"/>
        <end position="1283"/>
    </location>
</feature>
<sequence>MRSAPHWTHNMRSAEREGNEKSEPRDPDNCSSQGREKKDEKQKQEKDARRRSQQYTNELCEILSSDDSNQQIEQDTDNFIIVELISYIGGNSRIMTYYPSTRGSKSGQNKYLHHFYSKKRIKLYLCLHKRSNEIYIYEVESRKVRRRETPPGSGACAAAVPEAISIHGDEMSKVSAFLHSAKVKSEPPSGDAPPRHNDEHNPIVNEFTSSCKEEPTHDCKSGKYNVKVEDKAAVMLSENPNLGERCTKKMVVTKLFDSVHCSYDFSTIEFTKFNNPDDKTLNSLKSILEQKINKGERGVSHKGDAPTGDAQIDSCSVDGTFPKGIHPGDHSCGKADEMGKNVTHSGDNDNACDSQVKILFLHFREPADIYMNQFAAFDQGNEETCTKEINGFLKDEQQRHIELQCAKAKRTNNYGSQIKQITNDQIEQSFLQSYESDVSIYSNDLYFSDTQVVTGENEPDINEKKRKKNFPLFTRSHLKIKWLLLNLNLTKEEEAVVQKYVLSKKANILRSSKSTHECNDLHSSFYKTRKKSNGEHTKSHREEESHFLKGDTTSNGKPYPTRSTRQGNSQPSQQNKNNTERRNLNEAHHTHLSMNDQDHNYQNENTIKEKVNQGENKLMFTFKLEDDAVKTRLVGDLHHEPVSVEDRISCQGGAADHAAEVDPAVLESDASVEPVLYNHTSIHPTDHEAHSKFIPSVNTSKGNTYHHDDATTCQDSSRPSKICSSYSYLDQGSQTLYDPATDDNEEDTQKGRKRKIEQVENANEVQNKEQKNFHVLSEVEKYDDTFPEIRNSECEIVTPEVEAPIGRCQVKDVSSTSNGASKIEANNASNDAANDTSNDSLASGSGNSNVTYISETDSRYRQCGDSVEEILPRGDEQQQFQGCATDTMNGSITLQCDGFVGSFGGYSDGEGCLKGDACRADQEGANGASGVSGDDPYRCHAERPDKTTPNSAPNGGCNGKDGLGALFLKHKVGSLFDVIKVICCNFMRHFKYTSKLKFYITTFLNFSKIEKTKLQFMQKERILDTHLLKMYVNKKTEDVKNAWKINTYKMDPHNLFRLGKFKYIDDSIIDFFHNYIYSFVLKNDKRKKNDIYIFNTFFYKKIELYEDSCKAYMSTNRWIQKLDRKVYEYTYVFVPINISNTHWSLVLLYFPFNDKQEGEQEEKIYSQKGSTPSEEDSPKSSMTSERRTPSECNQPRGEDPPPNHLHTTLRSKSCESYFSERGVLSESKQPKINTALLRNYLQGQDNLHHHHEKEERQSCKNTKSSSDCGDQHLGKIPPKEDMKNLLNDTNKTGSTRTCNDTSSKMEDQEKNENAKVAYMIYLDSLFPSIRGNKILHKLKKYLEHMLQRDYASSAGVATTPGVAPAATTNATTNVTANATANATDDKPSTAAPPRIFFKFVYPNVIPKQTNTYDCGIYIIQFVLHLCLNKHLVESELIKSCLDQGKSSPGSDRFRFNLHNNRRDVGGSYSRSCVGKPTPWFSPKDISLKRKQMKKMLLYMKNVVDWKSDRHIQALNLLFLKSHSVEGRKAKVEDSS</sequence>
<dbReference type="GO" id="GO:0006508">
    <property type="term" value="P:proteolysis"/>
    <property type="evidence" value="ECO:0007669"/>
    <property type="project" value="UniProtKB-KW"/>
</dbReference>
<gene>
    <name evidence="7" type="ORF">PCOAH_00002090</name>
</gene>
<feature type="compositionally biased region" description="Low complexity" evidence="5">
    <location>
        <begin position="825"/>
        <end position="843"/>
    </location>
</feature>
<feature type="region of interest" description="Disordered" evidence="5">
    <location>
        <begin position="1160"/>
        <end position="1209"/>
    </location>
</feature>
<feature type="non-terminal residue" evidence="7">
    <location>
        <position position="1535"/>
    </location>
</feature>
<dbReference type="InterPro" id="IPR003653">
    <property type="entry name" value="Peptidase_C48_C"/>
</dbReference>
<dbReference type="Proteomes" id="UP000092716">
    <property type="component" value="Chromosome 1"/>
</dbReference>
<dbReference type="Gene3D" id="3.30.310.130">
    <property type="entry name" value="Ubiquitin-related"/>
    <property type="match status" value="1"/>
</dbReference>
<feature type="region of interest" description="Disordered" evidence="5">
    <location>
        <begin position="1"/>
        <end position="53"/>
    </location>
</feature>
<organism evidence="7 8">
    <name type="scientific">Plasmodium coatneyi</name>
    <dbReference type="NCBI Taxonomy" id="208452"/>
    <lineage>
        <taxon>Eukaryota</taxon>
        <taxon>Sar</taxon>
        <taxon>Alveolata</taxon>
        <taxon>Apicomplexa</taxon>
        <taxon>Aconoidasida</taxon>
        <taxon>Haemosporida</taxon>
        <taxon>Plasmodiidae</taxon>
        <taxon>Plasmodium</taxon>
    </lineage>
</organism>
<dbReference type="VEuPathDB" id="PlasmoDB:PCOAH_00002090"/>
<dbReference type="GeneID" id="30906928"/>
<dbReference type="Gene3D" id="1.10.418.20">
    <property type="match status" value="2"/>
</dbReference>
<evidence type="ECO:0000256" key="2">
    <source>
        <dbReference type="ARBA" id="ARBA00022670"/>
    </source>
</evidence>
<keyword evidence="4" id="KW-0788">Thiol protease</keyword>
<keyword evidence="8" id="KW-1185">Reference proteome</keyword>
<dbReference type="EMBL" id="CP016239">
    <property type="protein sequence ID" value="ANQ05880.1"/>
    <property type="molecule type" value="Genomic_DNA"/>
</dbReference>
<evidence type="ECO:0000256" key="5">
    <source>
        <dbReference type="SAM" id="MobiDB-lite"/>
    </source>
</evidence>
<dbReference type="PANTHER" id="PTHR46915">
    <property type="entry name" value="UBIQUITIN-LIKE PROTEASE 4-RELATED"/>
    <property type="match status" value="1"/>
</dbReference>
<dbReference type="InterPro" id="IPR038765">
    <property type="entry name" value="Papain-like_cys_pep_sf"/>
</dbReference>